<evidence type="ECO:0000313" key="9">
    <source>
        <dbReference type="EMBL" id="RPB08974.1"/>
    </source>
</evidence>
<evidence type="ECO:0000256" key="7">
    <source>
        <dbReference type="SAM" id="MobiDB-lite"/>
    </source>
</evidence>
<dbReference type="SUPFAM" id="SSF51197">
    <property type="entry name" value="Clavaminate synthase-like"/>
    <property type="match status" value="1"/>
</dbReference>
<keyword evidence="5" id="KW-0560">Oxidoreductase</keyword>
<feature type="compositionally biased region" description="Low complexity" evidence="7">
    <location>
        <begin position="1"/>
        <end position="22"/>
    </location>
</feature>
<dbReference type="InterPro" id="IPR042098">
    <property type="entry name" value="TauD-like_sf"/>
</dbReference>
<evidence type="ECO:0000256" key="5">
    <source>
        <dbReference type="ARBA" id="ARBA00023002"/>
    </source>
</evidence>
<evidence type="ECO:0000256" key="1">
    <source>
        <dbReference type="ARBA" id="ARBA00001954"/>
    </source>
</evidence>
<dbReference type="GO" id="GO:0016706">
    <property type="term" value="F:2-oxoglutarate-dependent dioxygenase activity"/>
    <property type="evidence" value="ECO:0007669"/>
    <property type="project" value="TreeGrafter"/>
</dbReference>
<dbReference type="OrthoDB" id="10257314at2759"/>
<dbReference type="STRING" id="1392247.A0A3N4KEM5"/>
<feature type="domain" description="TauD/TfdA-like" evidence="8">
    <location>
        <begin position="45"/>
        <end position="325"/>
    </location>
</feature>
<proteinExistence type="inferred from homology"/>
<evidence type="ECO:0000256" key="2">
    <source>
        <dbReference type="ARBA" id="ARBA00005896"/>
    </source>
</evidence>
<keyword evidence="6" id="KW-0408">Iron</keyword>
<accession>A0A3N4KEM5</accession>
<dbReference type="Pfam" id="PF02668">
    <property type="entry name" value="TauD"/>
    <property type="match status" value="1"/>
</dbReference>
<keyword evidence="3" id="KW-0479">Metal-binding</keyword>
<dbReference type="EMBL" id="ML119157">
    <property type="protein sequence ID" value="RPB08974.1"/>
    <property type="molecule type" value="Genomic_DNA"/>
</dbReference>
<reference evidence="9 10" key="1">
    <citation type="journal article" date="2018" name="Nat. Ecol. Evol.">
        <title>Pezizomycetes genomes reveal the molecular basis of ectomycorrhizal truffle lifestyle.</title>
        <authorList>
            <person name="Murat C."/>
            <person name="Payen T."/>
            <person name="Noel B."/>
            <person name="Kuo A."/>
            <person name="Morin E."/>
            <person name="Chen J."/>
            <person name="Kohler A."/>
            <person name="Krizsan K."/>
            <person name="Balestrini R."/>
            <person name="Da Silva C."/>
            <person name="Montanini B."/>
            <person name="Hainaut M."/>
            <person name="Levati E."/>
            <person name="Barry K.W."/>
            <person name="Belfiori B."/>
            <person name="Cichocki N."/>
            <person name="Clum A."/>
            <person name="Dockter R.B."/>
            <person name="Fauchery L."/>
            <person name="Guy J."/>
            <person name="Iotti M."/>
            <person name="Le Tacon F."/>
            <person name="Lindquist E.A."/>
            <person name="Lipzen A."/>
            <person name="Malagnac F."/>
            <person name="Mello A."/>
            <person name="Molinier V."/>
            <person name="Miyauchi S."/>
            <person name="Poulain J."/>
            <person name="Riccioni C."/>
            <person name="Rubini A."/>
            <person name="Sitrit Y."/>
            <person name="Splivallo R."/>
            <person name="Traeger S."/>
            <person name="Wang M."/>
            <person name="Zifcakova L."/>
            <person name="Wipf D."/>
            <person name="Zambonelli A."/>
            <person name="Paolocci F."/>
            <person name="Nowrousian M."/>
            <person name="Ottonello S."/>
            <person name="Baldrian P."/>
            <person name="Spatafora J.W."/>
            <person name="Henrissat B."/>
            <person name="Nagy L.G."/>
            <person name="Aury J.M."/>
            <person name="Wincker P."/>
            <person name="Grigoriev I.V."/>
            <person name="Bonfante P."/>
            <person name="Martin F.M."/>
        </authorList>
    </citation>
    <scope>NUCLEOTIDE SEQUENCE [LARGE SCALE GENOMIC DNA]</scope>
    <source>
        <strain evidence="9 10">CCBAS932</strain>
    </source>
</reference>
<keyword evidence="4 9" id="KW-0223">Dioxygenase</keyword>
<gene>
    <name evidence="9" type="ORF">P167DRAFT_560388</name>
</gene>
<evidence type="ECO:0000256" key="3">
    <source>
        <dbReference type="ARBA" id="ARBA00022723"/>
    </source>
</evidence>
<evidence type="ECO:0000259" key="8">
    <source>
        <dbReference type="Pfam" id="PF02668"/>
    </source>
</evidence>
<evidence type="ECO:0000313" key="10">
    <source>
        <dbReference type="Proteomes" id="UP000277580"/>
    </source>
</evidence>
<dbReference type="InterPro" id="IPR003819">
    <property type="entry name" value="TauD/TfdA-like"/>
</dbReference>
<dbReference type="Gene3D" id="3.60.130.10">
    <property type="entry name" value="Clavaminate synthase-like"/>
    <property type="match status" value="1"/>
</dbReference>
<dbReference type="GO" id="GO:0005737">
    <property type="term" value="C:cytoplasm"/>
    <property type="evidence" value="ECO:0007669"/>
    <property type="project" value="TreeGrafter"/>
</dbReference>
<evidence type="ECO:0000256" key="4">
    <source>
        <dbReference type="ARBA" id="ARBA00022964"/>
    </source>
</evidence>
<dbReference type="Proteomes" id="UP000277580">
    <property type="component" value="Unassembled WGS sequence"/>
</dbReference>
<protein>
    <submittedName>
        <fullName evidence="9">Taurine catabolism dioxygenase</fullName>
    </submittedName>
</protein>
<name>A0A3N4KEM5_9PEZI</name>
<dbReference type="PANTHER" id="PTHR30468:SF10">
    <property type="entry name" value="TAUD_TFDA-LIKE DOMAIN-CONTAINING PROTEIN"/>
    <property type="match status" value="1"/>
</dbReference>
<dbReference type="InParanoid" id="A0A3N4KEM5"/>
<sequence length="367" mass="40405">MSATTTTTTTLPSPTLHLTSHPQNKNLTPLVSTNSLASYPHISSTPIIGTEFPSSVQLTSLLASDAFIRDLAILVSQRGVVFFRAQVITIEQQTELAARLGELSGKPDTSGLHVHPLTKEFSELGDRVSVISSEGKKVVASGESEERSARASNGWHADITFEKIPSDYAILKVHTLPETGGDTLWASAYEAYDRLSPAYQRFLEGLTATHNATRFNEAAARAGYKIRESRGAPENQGTDLTAMHPVIRTNPVTRWKGLFVNKGFTKRINELTKDESDNVLDYLFRHISENHDLQVRFKWGHYQDGAADVAIWDNRSVFHTATDDYLELGGIRAGDRVVSLGEKPTLVSGSKSRREVLGLPRFGGQQF</sequence>
<evidence type="ECO:0000256" key="6">
    <source>
        <dbReference type="ARBA" id="ARBA00023004"/>
    </source>
</evidence>
<keyword evidence="10" id="KW-1185">Reference proteome</keyword>
<comment type="cofactor">
    <cofactor evidence="1">
        <name>Fe(2+)</name>
        <dbReference type="ChEBI" id="CHEBI:29033"/>
    </cofactor>
</comment>
<feature type="region of interest" description="Disordered" evidence="7">
    <location>
        <begin position="1"/>
        <end position="27"/>
    </location>
</feature>
<dbReference type="GO" id="GO:0046872">
    <property type="term" value="F:metal ion binding"/>
    <property type="evidence" value="ECO:0007669"/>
    <property type="project" value="UniProtKB-KW"/>
</dbReference>
<dbReference type="AlphaFoldDB" id="A0A3N4KEM5"/>
<dbReference type="InterPro" id="IPR051323">
    <property type="entry name" value="AtsK-like"/>
</dbReference>
<organism evidence="9 10">
    <name type="scientific">Morchella conica CCBAS932</name>
    <dbReference type="NCBI Taxonomy" id="1392247"/>
    <lineage>
        <taxon>Eukaryota</taxon>
        <taxon>Fungi</taxon>
        <taxon>Dikarya</taxon>
        <taxon>Ascomycota</taxon>
        <taxon>Pezizomycotina</taxon>
        <taxon>Pezizomycetes</taxon>
        <taxon>Pezizales</taxon>
        <taxon>Morchellaceae</taxon>
        <taxon>Morchella</taxon>
    </lineage>
</organism>
<dbReference type="PANTHER" id="PTHR30468">
    <property type="entry name" value="ALPHA-KETOGLUTARATE-DEPENDENT SULFONATE DIOXYGENASE"/>
    <property type="match status" value="1"/>
</dbReference>
<comment type="similarity">
    <text evidence="2">Belongs to the TfdA dioxygenase family.</text>
</comment>